<evidence type="ECO:0000313" key="2">
    <source>
        <dbReference type="EMBL" id="MFI9103405.1"/>
    </source>
</evidence>
<organism evidence="2 3">
    <name type="scientific">Streptomyces fildesensis</name>
    <dbReference type="NCBI Taxonomy" id="375757"/>
    <lineage>
        <taxon>Bacteria</taxon>
        <taxon>Bacillati</taxon>
        <taxon>Actinomycetota</taxon>
        <taxon>Actinomycetes</taxon>
        <taxon>Kitasatosporales</taxon>
        <taxon>Streptomycetaceae</taxon>
        <taxon>Streptomyces</taxon>
    </lineage>
</organism>
<dbReference type="EMBL" id="JBITYG010000007">
    <property type="protein sequence ID" value="MFI9103405.1"/>
    <property type="molecule type" value="Genomic_DNA"/>
</dbReference>
<dbReference type="Proteomes" id="UP001614394">
    <property type="component" value="Unassembled WGS sequence"/>
</dbReference>
<keyword evidence="1" id="KW-0732">Signal</keyword>
<name>A0ABW8CAF1_9ACTN</name>
<protein>
    <recommendedName>
        <fullName evidence="4">Secreted protein</fullName>
    </recommendedName>
</protein>
<evidence type="ECO:0008006" key="4">
    <source>
        <dbReference type="Google" id="ProtNLM"/>
    </source>
</evidence>
<accession>A0ABW8CAF1</accession>
<sequence length="154" mass="16562">MRFQHTIMAAAAALAALIVVPLAATPAAAATPTTSDTVGDNSFSGRMDIGWRIQPYRLDPIQITLKDTATDGYAIGTRLITYGENGRIIWKMRTIPSGQDTATWTTYAAPGGYINYAYFEVCKIKASTGVIASCWSSKVMNAPFDDSSVSHFQG</sequence>
<reference evidence="2 3" key="1">
    <citation type="submission" date="2024-10" db="EMBL/GenBank/DDBJ databases">
        <title>The Natural Products Discovery Center: Release of the First 8490 Sequenced Strains for Exploring Actinobacteria Biosynthetic Diversity.</title>
        <authorList>
            <person name="Kalkreuter E."/>
            <person name="Kautsar S.A."/>
            <person name="Yang D."/>
            <person name="Bader C.D."/>
            <person name="Teijaro C.N."/>
            <person name="Fluegel L."/>
            <person name="Davis C.M."/>
            <person name="Simpson J.R."/>
            <person name="Lauterbach L."/>
            <person name="Steele A.D."/>
            <person name="Gui C."/>
            <person name="Meng S."/>
            <person name="Li G."/>
            <person name="Viehrig K."/>
            <person name="Ye F."/>
            <person name="Su P."/>
            <person name="Kiefer A.F."/>
            <person name="Nichols A."/>
            <person name="Cepeda A.J."/>
            <person name="Yan W."/>
            <person name="Fan B."/>
            <person name="Jiang Y."/>
            <person name="Adhikari A."/>
            <person name="Zheng C.-J."/>
            <person name="Schuster L."/>
            <person name="Cowan T.M."/>
            <person name="Smanski M.J."/>
            <person name="Chevrette M.G."/>
            <person name="De Carvalho L.P.S."/>
            <person name="Shen B."/>
        </authorList>
    </citation>
    <scope>NUCLEOTIDE SEQUENCE [LARGE SCALE GENOMIC DNA]</scope>
    <source>
        <strain evidence="2 3">NPDC053399</strain>
    </source>
</reference>
<dbReference type="RefSeq" id="WP_399652418.1">
    <property type="nucleotide sequence ID" value="NZ_JBITYG010000007.1"/>
</dbReference>
<proteinExistence type="predicted"/>
<comment type="caution">
    <text evidence="2">The sequence shown here is derived from an EMBL/GenBank/DDBJ whole genome shotgun (WGS) entry which is preliminary data.</text>
</comment>
<keyword evidence="3" id="KW-1185">Reference proteome</keyword>
<evidence type="ECO:0000256" key="1">
    <source>
        <dbReference type="SAM" id="SignalP"/>
    </source>
</evidence>
<feature type="chain" id="PRO_5045616878" description="Secreted protein" evidence="1">
    <location>
        <begin position="30"/>
        <end position="154"/>
    </location>
</feature>
<gene>
    <name evidence="2" type="ORF">ACIGXA_23065</name>
</gene>
<evidence type="ECO:0000313" key="3">
    <source>
        <dbReference type="Proteomes" id="UP001614394"/>
    </source>
</evidence>
<feature type="signal peptide" evidence="1">
    <location>
        <begin position="1"/>
        <end position="29"/>
    </location>
</feature>